<dbReference type="AlphaFoldDB" id="A0AAP0G5S8"/>
<dbReference type="Pfam" id="PF02866">
    <property type="entry name" value="Ldh_1_C"/>
    <property type="match status" value="1"/>
</dbReference>
<dbReference type="SUPFAM" id="SSF56327">
    <property type="entry name" value="LDH C-terminal domain-like"/>
    <property type="match status" value="1"/>
</dbReference>
<dbReference type="EMBL" id="JBBWWQ010000009">
    <property type="protein sequence ID" value="KAK8938923.1"/>
    <property type="molecule type" value="Genomic_DNA"/>
</dbReference>
<evidence type="ECO:0000313" key="5">
    <source>
        <dbReference type="Proteomes" id="UP001418222"/>
    </source>
</evidence>
<keyword evidence="2" id="KW-0520">NAD</keyword>
<dbReference type="PANTHER" id="PTHR11540">
    <property type="entry name" value="MALATE AND LACTATE DEHYDROGENASE"/>
    <property type="match status" value="1"/>
</dbReference>
<evidence type="ECO:0000259" key="3">
    <source>
        <dbReference type="Pfam" id="PF02866"/>
    </source>
</evidence>
<dbReference type="GO" id="GO:0005739">
    <property type="term" value="C:mitochondrion"/>
    <property type="evidence" value="ECO:0007669"/>
    <property type="project" value="TreeGrafter"/>
</dbReference>
<accession>A0AAP0G5S8</accession>
<evidence type="ECO:0000313" key="4">
    <source>
        <dbReference type="EMBL" id="KAK8938923.1"/>
    </source>
</evidence>
<dbReference type="GO" id="GO:0030060">
    <property type="term" value="F:L-malate dehydrogenase (NAD+) activity"/>
    <property type="evidence" value="ECO:0007669"/>
    <property type="project" value="TreeGrafter"/>
</dbReference>
<evidence type="ECO:0000256" key="1">
    <source>
        <dbReference type="ARBA" id="ARBA00023002"/>
    </source>
</evidence>
<name>A0AAP0G5S8_9ASPA</name>
<gene>
    <name evidence="4" type="ORF">KSP39_PZI011481</name>
</gene>
<comment type="caution">
    <text evidence="4">The sequence shown here is derived from an EMBL/GenBank/DDBJ whole genome shotgun (WGS) entry which is preliminary data.</text>
</comment>
<keyword evidence="5" id="KW-1185">Reference proteome</keyword>
<keyword evidence="1" id="KW-0560">Oxidoreductase</keyword>
<dbReference type="InterPro" id="IPR022383">
    <property type="entry name" value="Lactate/malate_DH_C"/>
</dbReference>
<proteinExistence type="predicted"/>
<evidence type="ECO:0000256" key="2">
    <source>
        <dbReference type="ARBA" id="ARBA00023027"/>
    </source>
</evidence>
<protein>
    <recommendedName>
        <fullName evidence="3">Lactate/malate dehydrogenase C-terminal domain-containing protein</fullName>
    </recommendedName>
</protein>
<dbReference type="InterPro" id="IPR015955">
    <property type="entry name" value="Lactate_DH/Glyco_Ohase_4_C"/>
</dbReference>
<dbReference type="Gene3D" id="3.90.110.10">
    <property type="entry name" value="Lactate dehydrogenase/glycoside hydrolase, family 4, C-terminal"/>
    <property type="match status" value="1"/>
</dbReference>
<dbReference type="Proteomes" id="UP001418222">
    <property type="component" value="Unassembled WGS sequence"/>
</dbReference>
<organism evidence="4 5">
    <name type="scientific">Platanthera zijinensis</name>
    <dbReference type="NCBI Taxonomy" id="2320716"/>
    <lineage>
        <taxon>Eukaryota</taxon>
        <taxon>Viridiplantae</taxon>
        <taxon>Streptophyta</taxon>
        <taxon>Embryophyta</taxon>
        <taxon>Tracheophyta</taxon>
        <taxon>Spermatophyta</taxon>
        <taxon>Magnoliopsida</taxon>
        <taxon>Liliopsida</taxon>
        <taxon>Asparagales</taxon>
        <taxon>Orchidaceae</taxon>
        <taxon>Orchidoideae</taxon>
        <taxon>Orchideae</taxon>
        <taxon>Orchidinae</taxon>
        <taxon>Platanthera</taxon>
    </lineage>
</organism>
<dbReference type="PANTHER" id="PTHR11540:SF47">
    <property type="entry name" value="MALATE DEHYDROGENASE"/>
    <property type="match status" value="1"/>
</dbReference>
<feature type="domain" description="Lactate/malate dehydrogenase C-terminal" evidence="3">
    <location>
        <begin position="125"/>
        <end position="167"/>
    </location>
</feature>
<sequence>MDDANFVEPHHPECKLMIDETHVMYQSKSFTPLIDDEELELLESEEASTAFRCCAHLCSIGEETCPLCKDTKSSDNKIVLCFITTFLEDYFLSLASAKEACQHLLYDCCYSFLIHPIAFVHCMLQVRLGKNGIEEVLGLGSLSDFEKEGLENLKTKLKASIEKGIKFAAEN</sequence>
<reference evidence="4 5" key="1">
    <citation type="journal article" date="2022" name="Nat. Plants">
        <title>Genomes of leafy and leafless Platanthera orchids illuminate the evolution of mycoheterotrophy.</title>
        <authorList>
            <person name="Li M.H."/>
            <person name="Liu K.W."/>
            <person name="Li Z."/>
            <person name="Lu H.C."/>
            <person name="Ye Q.L."/>
            <person name="Zhang D."/>
            <person name="Wang J.Y."/>
            <person name="Li Y.F."/>
            <person name="Zhong Z.M."/>
            <person name="Liu X."/>
            <person name="Yu X."/>
            <person name="Liu D.K."/>
            <person name="Tu X.D."/>
            <person name="Liu B."/>
            <person name="Hao Y."/>
            <person name="Liao X.Y."/>
            <person name="Jiang Y.T."/>
            <person name="Sun W.H."/>
            <person name="Chen J."/>
            <person name="Chen Y.Q."/>
            <person name="Ai Y."/>
            <person name="Zhai J.W."/>
            <person name="Wu S.S."/>
            <person name="Zhou Z."/>
            <person name="Hsiao Y.Y."/>
            <person name="Wu W.L."/>
            <person name="Chen Y.Y."/>
            <person name="Lin Y.F."/>
            <person name="Hsu J.L."/>
            <person name="Li C.Y."/>
            <person name="Wang Z.W."/>
            <person name="Zhao X."/>
            <person name="Zhong W.Y."/>
            <person name="Ma X.K."/>
            <person name="Ma L."/>
            <person name="Huang J."/>
            <person name="Chen G.Z."/>
            <person name="Huang M.Z."/>
            <person name="Huang L."/>
            <person name="Peng D.H."/>
            <person name="Luo Y.B."/>
            <person name="Zou S.Q."/>
            <person name="Chen S.P."/>
            <person name="Lan S."/>
            <person name="Tsai W.C."/>
            <person name="Van de Peer Y."/>
            <person name="Liu Z.J."/>
        </authorList>
    </citation>
    <scope>NUCLEOTIDE SEQUENCE [LARGE SCALE GENOMIC DNA]</scope>
    <source>
        <strain evidence="4">Lor287</strain>
    </source>
</reference>